<dbReference type="Proteomes" id="UP000606600">
    <property type="component" value="Unassembled WGS sequence"/>
</dbReference>
<dbReference type="EMBL" id="JACWMY010000005">
    <property type="protein sequence ID" value="MBD1364326.1"/>
    <property type="molecule type" value="Genomic_DNA"/>
</dbReference>
<gene>
    <name evidence="1" type="ORF">IDJ77_10945</name>
</gene>
<comment type="caution">
    <text evidence="1">The sequence shown here is derived from an EMBL/GenBank/DDBJ whole genome shotgun (WGS) entry which is preliminary data.</text>
</comment>
<organism evidence="1 2">
    <name type="scientific">Mucilaginibacter pankratovii</name>
    <dbReference type="NCBI Taxonomy" id="2772110"/>
    <lineage>
        <taxon>Bacteria</taxon>
        <taxon>Pseudomonadati</taxon>
        <taxon>Bacteroidota</taxon>
        <taxon>Sphingobacteriia</taxon>
        <taxon>Sphingobacteriales</taxon>
        <taxon>Sphingobacteriaceae</taxon>
        <taxon>Mucilaginibacter</taxon>
    </lineage>
</organism>
<accession>A0ABR7WQ54</accession>
<sequence length="200" mass="23531">MKKLLLMYHIILFSAILIHCEPANCQTQGEQEVKWAKELFANSYKPQQYKRYELPLHVKGDIYTYKDVAITVAPKPELRTFFDSGIFYPDIFQQSFKYEPPLQINKDTLAAWRKRNIELKEPATPYTQLGLSILHFEELQYPELAPTRKRFKMMVFYHLSANSTIYFLELTNNNATDKTNTLEFIKGASLTFFKQGWVQI</sequence>
<reference evidence="1 2" key="1">
    <citation type="submission" date="2020-09" db="EMBL/GenBank/DDBJ databases">
        <title>Novel species of Mucilaginibacter isolated from a glacier on the Tibetan Plateau.</title>
        <authorList>
            <person name="Liu Q."/>
            <person name="Xin Y.-H."/>
        </authorList>
    </citation>
    <scope>NUCLEOTIDE SEQUENCE [LARGE SCALE GENOMIC DNA]</scope>
    <source>
        <strain evidence="1 2">ZT4R22</strain>
    </source>
</reference>
<evidence type="ECO:0000313" key="1">
    <source>
        <dbReference type="EMBL" id="MBD1364326.1"/>
    </source>
</evidence>
<evidence type="ECO:0008006" key="3">
    <source>
        <dbReference type="Google" id="ProtNLM"/>
    </source>
</evidence>
<dbReference type="RefSeq" id="WP_191188992.1">
    <property type="nucleotide sequence ID" value="NZ_JACWMY010000005.1"/>
</dbReference>
<evidence type="ECO:0000313" key="2">
    <source>
        <dbReference type="Proteomes" id="UP000606600"/>
    </source>
</evidence>
<proteinExistence type="predicted"/>
<protein>
    <recommendedName>
        <fullName evidence="3">Lipoprotein</fullName>
    </recommendedName>
</protein>
<name>A0ABR7WQ54_9SPHI</name>
<keyword evidence="2" id="KW-1185">Reference proteome</keyword>